<protein>
    <submittedName>
        <fullName evidence="1">Uncharacterized protein</fullName>
    </submittedName>
</protein>
<name>A0A4T3EYN2_9SPHN</name>
<organism evidence="1 2">
    <name type="scientific">Alteraurantiacibacter aquimixticola</name>
    <dbReference type="NCBI Taxonomy" id="2489173"/>
    <lineage>
        <taxon>Bacteria</taxon>
        <taxon>Pseudomonadati</taxon>
        <taxon>Pseudomonadota</taxon>
        <taxon>Alphaproteobacteria</taxon>
        <taxon>Sphingomonadales</taxon>
        <taxon>Erythrobacteraceae</taxon>
        <taxon>Alteraurantiacibacter</taxon>
    </lineage>
</organism>
<dbReference type="Proteomes" id="UP000309389">
    <property type="component" value="Unassembled WGS sequence"/>
</dbReference>
<evidence type="ECO:0000313" key="1">
    <source>
        <dbReference type="EMBL" id="TIX48979.1"/>
    </source>
</evidence>
<sequence>MRTTSKPACRLIVPPRQWFTDTLTVGVAAYALFEGSLMDNCGIDFIRVHFEGGTVDIAAPSFHSFASKRGDVVTYLGWWVRLKKPAGVAGYGHVYFEAIPKDATMQSRVIGPFIFAPQDQLHDGSITVAASGGADFTNMNDATNHAKAQGWQNPLIAITEAGDYLMTADDNPAYADQNGYMNIEARVPGVSISGGGVASRIVHNKSRLHFMGPLLTIDMRGIIEITGSTGPDNLGLHWLDGITLTSTHPDGRFELFRGEKIDQFGWRVERNSWMTECTVSNLAGAGGDCTLVRGCTFEAITYDIVSGAKCVIDNVVNDHADTFWGTNHAVFTASYTGAEATATLRRNGGAGGDDIYYYANWGANEAVFHTGGSTDYYNGNVGDGYSVQDVVDWLNTLPGWSAASNNSTVADYVAGRVSATTGAGSQGFAAVDMKDVTHQFYIQWSRHSDFYQIASNGFQNGVFTGNLVNGANVQSVFLGPAGGGLIADCFFINDIYHTVAAGDKKSQWGKANCQFSHVVAMHNTWTNQSVSIRMDSVNMDLDSYCAFANNALPGLGYAGAGPDPDMVPRDNHVHGAGAIPGGLETTSGGDEATLFADVTAGDFTPAAQLEASPKAPRFAWDRNRQLRAEVDAVGALKGVIVTPGAFAFAAAADAELDTVYVSNAVTLAGMVAPGQLFVTGGEYRVNGGAWSSANTTADNGDTVELRVTSSDASEATVTARLTVGTVSEDFTVTTKFVANQMTSYAATLGWWDYTRPQDMTAGDGGAVVQGDSDTVALVPNQMPGGLFDLEQTDPALRPIYDKGIYHDPVLTDRLTMPLSTSKPGNATLVFVQKSGRADTDLFVNFASSTRVRAQSGNSAAVSPPTSVNGVVQATRGNLSTAISTNTANVIVIDGVNMGSWGGMNVGGNTSAYRTSAQYWLVAMLNKDAPDYADALAYATGTEALRQIAVLGL</sequence>
<accession>A0A4T3EYN2</accession>
<dbReference type="AlphaFoldDB" id="A0A4T3EYN2"/>
<dbReference type="OrthoDB" id="7498487at2"/>
<gene>
    <name evidence="1" type="ORF">E5222_14695</name>
</gene>
<dbReference type="RefSeq" id="WP_136694553.1">
    <property type="nucleotide sequence ID" value="NZ_SSHH01000004.1"/>
</dbReference>
<keyword evidence="2" id="KW-1185">Reference proteome</keyword>
<proteinExistence type="predicted"/>
<dbReference type="EMBL" id="SSHH01000004">
    <property type="protein sequence ID" value="TIX48979.1"/>
    <property type="molecule type" value="Genomic_DNA"/>
</dbReference>
<reference evidence="1 2" key="1">
    <citation type="submission" date="2019-04" db="EMBL/GenBank/DDBJ databases">
        <title>Altererythrobacter aquimixticola sp. nov., isolated from sediment of junction between the ocean and a freshwater spring.</title>
        <authorList>
            <person name="Yoon J.-H."/>
        </authorList>
    </citation>
    <scope>NUCLEOTIDE SEQUENCE [LARGE SCALE GENOMIC DNA]</scope>
    <source>
        <strain evidence="1 2">SSKS-13</strain>
    </source>
</reference>
<evidence type="ECO:0000313" key="2">
    <source>
        <dbReference type="Proteomes" id="UP000309389"/>
    </source>
</evidence>
<comment type="caution">
    <text evidence="1">The sequence shown here is derived from an EMBL/GenBank/DDBJ whole genome shotgun (WGS) entry which is preliminary data.</text>
</comment>